<keyword evidence="1" id="KW-0472">Membrane</keyword>
<keyword evidence="1" id="KW-0812">Transmembrane</keyword>
<gene>
    <name evidence="2" type="ORF">JCM19232_2857</name>
</gene>
<evidence type="ECO:0000313" key="2">
    <source>
        <dbReference type="EMBL" id="GAM65610.1"/>
    </source>
</evidence>
<dbReference type="AlphaFoldDB" id="A0A0B8PF68"/>
<dbReference type="GO" id="GO:1901264">
    <property type="term" value="P:carbohydrate derivative transport"/>
    <property type="evidence" value="ECO:0007669"/>
    <property type="project" value="TreeGrafter"/>
</dbReference>
<dbReference type="PANTHER" id="PTHR33989:SF4">
    <property type="entry name" value="PTS SYSTEM N,N'-DIACETYLCHITOBIOSE-SPECIFIC EIIC COMPONENT"/>
    <property type="match status" value="1"/>
</dbReference>
<proteinExistence type="predicted"/>
<feature type="transmembrane region" description="Helical" evidence="1">
    <location>
        <begin position="42"/>
        <end position="69"/>
    </location>
</feature>
<protein>
    <submittedName>
        <fullName evidence="2">PTS system</fullName>
    </submittedName>
</protein>
<dbReference type="EMBL" id="BBSA01000022">
    <property type="protein sequence ID" value="GAM65610.1"/>
    <property type="molecule type" value="Genomic_DNA"/>
</dbReference>
<keyword evidence="1" id="KW-1133">Transmembrane helix</keyword>
<reference evidence="2 3" key="1">
    <citation type="submission" date="2015-01" db="EMBL/GenBank/DDBJ databases">
        <title>Vibrio sp. C5 JCM 19232 whole genome shotgun sequence.</title>
        <authorList>
            <person name="Sawabe T."/>
            <person name="Meirelles P."/>
            <person name="Feng G."/>
            <person name="Sayaka M."/>
            <person name="Hattori M."/>
            <person name="Ohkuma M."/>
        </authorList>
    </citation>
    <scope>NUCLEOTIDE SEQUENCE [LARGE SCALE GENOMIC DNA]</scope>
    <source>
        <strain evidence="2 3">JCM19232</strain>
    </source>
</reference>
<name>A0A0B8PF68_9VIBR</name>
<evidence type="ECO:0000256" key="1">
    <source>
        <dbReference type="SAM" id="Phobius"/>
    </source>
</evidence>
<evidence type="ECO:0000313" key="3">
    <source>
        <dbReference type="Proteomes" id="UP000031670"/>
    </source>
</evidence>
<comment type="caution">
    <text evidence="2">The sequence shown here is derived from an EMBL/GenBank/DDBJ whole genome shotgun (WGS) entry which is preliminary data.</text>
</comment>
<dbReference type="Proteomes" id="UP000031670">
    <property type="component" value="Unassembled WGS sequence"/>
</dbReference>
<dbReference type="InterPro" id="IPR051088">
    <property type="entry name" value="PTS_Sugar-EIIC/EIIB"/>
</dbReference>
<dbReference type="GO" id="GO:0005886">
    <property type="term" value="C:plasma membrane"/>
    <property type="evidence" value="ECO:0007669"/>
    <property type="project" value="TreeGrafter"/>
</dbReference>
<accession>A0A0B8PF68</accession>
<sequence>MFIPFVLAPVTSAVMVYTAIDLGFVGPFTAVKVPWTTPVVLSGFIIGGWSAALLQISIVIMTICVYFPFFKYQDKLALKAEQN</sequence>
<organism evidence="2 3">
    <name type="scientific">Vibrio ishigakensis</name>
    <dbReference type="NCBI Taxonomy" id="1481914"/>
    <lineage>
        <taxon>Bacteria</taxon>
        <taxon>Pseudomonadati</taxon>
        <taxon>Pseudomonadota</taxon>
        <taxon>Gammaproteobacteria</taxon>
        <taxon>Vibrionales</taxon>
        <taxon>Vibrionaceae</taxon>
        <taxon>Vibrio</taxon>
    </lineage>
</organism>
<reference evidence="2 3" key="2">
    <citation type="submission" date="2015-01" db="EMBL/GenBank/DDBJ databases">
        <authorList>
            <consortium name="NBRP consortium"/>
            <person name="Sawabe T."/>
            <person name="Meirelles P."/>
            <person name="Feng G."/>
            <person name="Sayaka M."/>
            <person name="Hattori M."/>
            <person name="Ohkuma M."/>
        </authorList>
    </citation>
    <scope>NUCLEOTIDE SEQUENCE [LARGE SCALE GENOMIC DNA]</scope>
    <source>
        <strain evidence="2 3">JCM19232</strain>
    </source>
</reference>
<dbReference type="PANTHER" id="PTHR33989">
    <property type="match status" value="1"/>
</dbReference>